<keyword evidence="3" id="KW-0472">Membrane</keyword>
<dbReference type="PANTHER" id="PTHR33392:SF6">
    <property type="entry name" value="POLYISOPRENYL-TEICHOIC ACID--PEPTIDOGLYCAN TEICHOIC ACID TRANSFERASE TAGU"/>
    <property type="match status" value="1"/>
</dbReference>
<organism evidence="6 7">
    <name type="scientific">candidate division Kazan bacterium</name>
    <dbReference type="NCBI Taxonomy" id="2202143"/>
    <lineage>
        <taxon>Bacteria</taxon>
        <taxon>Bacteria division Kazan-3B-28</taxon>
    </lineage>
</organism>
<protein>
    <recommendedName>
        <fullName evidence="8">LytR family transcriptional regulator</fullName>
    </recommendedName>
</protein>
<evidence type="ECO:0008006" key="8">
    <source>
        <dbReference type="Google" id="ProtNLM"/>
    </source>
</evidence>
<evidence type="ECO:0000313" key="6">
    <source>
        <dbReference type="EMBL" id="RLC37452.1"/>
    </source>
</evidence>
<name>A0A420ZD41_UNCK3</name>
<keyword evidence="3" id="KW-0812">Transmembrane</keyword>
<dbReference type="Gene3D" id="3.30.70.2390">
    <property type="match status" value="1"/>
</dbReference>
<feature type="domain" description="Cell envelope-related transcriptional attenuator" evidence="4">
    <location>
        <begin position="120"/>
        <end position="273"/>
    </location>
</feature>
<feature type="compositionally biased region" description="Basic and acidic residues" evidence="2">
    <location>
        <begin position="1"/>
        <end position="15"/>
    </location>
</feature>
<dbReference type="AlphaFoldDB" id="A0A420ZD41"/>
<dbReference type="InterPro" id="IPR050922">
    <property type="entry name" value="LytR/CpsA/Psr_CW_biosynth"/>
</dbReference>
<keyword evidence="3" id="KW-1133">Transmembrane helix</keyword>
<sequence length="471" mass="51849">MVRRKESPKDQERRVKITKKAQAEEPEVTMTGSSRLMRARRTGGVKRTFWLFAFIIIFLGVGWFAARAMIVGLGGDSSNFWAGLFKTSSVNLIGEEDGRVNILILGHPGGGDEVDGPFLTDTLMVASYNVEDNYLHLFSIPRDTYVSIEDYGMSKINGVFEIGRTKFDDGPGTAMRTVGDLLGLGIPYYVKIDFEGFEQVIDSLGGVNIEVEKDLHDQYYPTPDKGYETLDIPAGTYTMDGAMALKYARSRKTTSDFDRARRQQKILLALRDRAMDMELLTAPKKVIEISEIVKDHFSTNLKTGEIERALELMVGIDPERIYNKVFDDGPNGVLYGTKVDGIFVLKPINDDYTKISDSVALALSRVGDEATTDEDADLEPLKVEVLNGTNITGLAGRTRDKLEQAGFEVVRVGNNPTRGFTDSIIYDGTGGGRFSAINRLADLMNATISEDDSITPGSGANVRLVLGESAK</sequence>
<comment type="caution">
    <text evidence="6">The sequence shown here is derived from an EMBL/GenBank/DDBJ whole genome shotgun (WGS) entry which is preliminary data.</text>
</comment>
<feature type="domain" description="LytR/CpsA/Psr regulator C-terminal" evidence="5">
    <location>
        <begin position="381"/>
        <end position="468"/>
    </location>
</feature>
<accession>A0A420ZD41</accession>
<dbReference type="InterPro" id="IPR027381">
    <property type="entry name" value="LytR/CpsA/Psr_C"/>
</dbReference>
<dbReference type="Pfam" id="PF03816">
    <property type="entry name" value="LytR_cpsA_psr"/>
    <property type="match status" value="1"/>
</dbReference>
<proteinExistence type="inferred from homology"/>
<evidence type="ECO:0000256" key="1">
    <source>
        <dbReference type="ARBA" id="ARBA00006068"/>
    </source>
</evidence>
<reference evidence="6 7" key="1">
    <citation type="submission" date="2018-06" db="EMBL/GenBank/DDBJ databases">
        <title>Extensive metabolic versatility and redundancy in microbially diverse, dynamic hydrothermal sediments.</title>
        <authorList>
            <person name="Dombrowski N."/>
            <person name="Teske A."/>
            <person name="Baker B.J."/>
        </authorList>
    </citation>
    <scope>NUCLEOTIDE SEQUENCE [LARGE SCALE GENOMIC DNA]</scope>
    <source>
        <strain evidence="6">B79_G16</strain>
    </source>
</reference>
<dbReference type="Gene3D" id="3.40.630.190">
    <property type="entry name" value="LCP protein"/>
    <property type="match status" value="1"/>
</dbReference>
<feature type="region of interest" description="Disordered" evidence="2">
    <location>
        <begin position="1"/>
        <end position="29"/>
    </location>
</feature>
<dbReference type="EMBL" id="QMNG01000004">
    <property type="protein sequence ID" value="RLC37452.1"/>
    <property type="molecule type" value="Genomic_DNA"/>
</dbReference>
<dbReference type="NCBIfam" id="TIGR00350">
    <property type="entry name" value="lytR_cpsA_psr"/>
    <property type="match status" value="1"/>
</dbReference>
<comment type="similarity">
    <text evidence="1">Belongs to the LytR/CpsA/Psr (LCP) family.</text>
</comment>
<dbReference type="Proteomes" id="UP000281261">
    <property type="component" value="Unassembled WGS sequence"/>
</dbReference>
<feature type="transmembrane region" description="Helical" evidence="3">
    <location>
        <begin position="48"/>
        <end position="66"/>
    </location>
</feature>
<evidence type="ECO:0000259" key="4">
    <source>
        <dbReference type="Pfam" id="PF03816"/>
    </source>
</evidence>
<dbReference type="PANTHER" id="PTHR33392">
    <property type="entry name" value="POLYISOPRENYL-TEICHOIC ACID--PEPTIDOGLYCAN TEICHOIC ACID TRANSFERASE TAGU"/>
    <property type="match status" value="1"/>
</dbReference>
<dbReference type="Pfam" id="PF13399">
    <property type="entry name" value="LytR_C"/>
    <property type="match status" value="1"/>
</dbReference>
<dbReference type="InterPro" id="IPR004474">
    <property type="entry name" value="LytR_CpsA_psr"/>
</dbReference>
<evidence type="ECO:0000256" key="2">
    <source>
        <dbReference type="SAM" id="MobiDB-lite"/>
    </source>
</evidence>
<evidence type="ECO:0000313" key="7">
    <source>
        <dbReference type="Proteomes" id="UP000281261"/>
    </source>
</evidence>
<evidence type="ECO:0000256" key="3">
    <source>
        <dbReference type="SAM" id="Phobius"/>
    </source>
</evidence>
<evidence type="ECO:0000259" key="5">
    <source>
        <dbReference type="Pfam" id="PF13399"/>
    </source>
</evidence>
<gene>
    <name evidence="6" type="ORF">DRH29_01850</name>
</gene>